<dbReference type="HOGENOM" id="CLU_062999_1_2_12"/>
<sequence>MSRPPKDSSKPSQAAWKAQIELLLSSHLRKFYVSKEGVNRILDTGTKGQLKWLEETLSEELYHRQDVSKARLVKQAGFPIPKDIRDYDFTHVRFPKLLPREDLLSLRFIPEKKTLVFFGACGTGKTMLATCLGIDACMQGYKVKFTTVSQMVLRLVEAKQEDRLERYLNDLKKLDCLILDEWGYVPIDLEGSRMLFQVIADSYEHKSLIITTNLPFKDWGQVVTDEQLAAAIIDRVVHYGHLIDTGTKDWRLEHSLMKDQVTEVRRTN</sequence>
<organism evidence="3 4">
    <name type="scientific">Sphaerochaeta pleomorpha (strain ATCC BAA-1885 / DSM 22778 / Grapes)</name>
    <dbReference type="NCBI Taxonomy" id="158190"/>
    <lineage>
        <taxon>Bacteria</taxon>
        <taxon>Pseudomonadati</taxon>
        <taxon>Spirochaetota</taxon>
        <taxon>Spirochaetia</taxon>
        <taxon>Spirochaetales</taxon>
        <taxon>Sphaerochaetaceae</taxon>
        <taxon>Sphaerochaeta</taxon>
    </lineage>
</organism>
<dbReference type="PANTHER" id="PTHR30050">
    <property type="entry name" value="CHROMOSOMAL REPLICATION INITIATOR PROTEIN DNAA"/>
    <property type="match status" value="1"/>
</dbReference>
<dbReference type="Pfam" id="PF01695">
    <property type="entry name" value="IstB_IS21"/>
    <property type="match status" value="1"/>
</dbReference>
<evidence type="ECO:0000313" key="4">
    <source>
        <dbReference type="Proteomes" id="UP000005632"/>
    </source>
</evidence>
<evidence type="ECO:0000313" key="3">
    <source>
        <dbReference type="EMBL" id="AEV30214.1"/>
    </source>
</evidence>
<comment type="similarity">
    <text evidence="1">Belongs to the IS21/IS1162 putative ATP-binding protein family.</text>
</comment>
<dbReference type="CDD" id="cd00009">
    <property type="entry name" value="AAA"/>
    <property type="match status" value="1"/>
</dbReference>
<dbReference type="RefSeq" id="WP_014271055.1">
    <property type="nucleotide sequence ID" value="NC_016633.1"/>
</dbReference>
<dbReference type="AlphaFoldDB" id="G8QTH3"/>
<gene>
    <name evidence="3" type="ordered locus">SpiGrapes_2451</name>
</gene>
<protein>
    <submittedName>
        <fullName evidence="3">DNA replication protein</fullName>
    </submittedName>
</protein>
<dbReference type="Proteomes" id="UP000005632">
    <property type="component" value="Chromosome"/>
</dbReference>
<dbReference type="SUPFAM" id="SSF52540">
    <property type="entry name" value="P-loop containing nucleoside triphosphate hydrolases"/>
    <property type="match status" value="1"/>
</dbReference>
<dbReference type="Gene3D" id="3.40.50.300">
    <property type="entry name" value="P-loop containing nucleotide triphosphate hydrolases"/>
    <property type="match status" value="1"/>
</dbReference>
<evidence type="ECO:0000256" key="1">
    <source>
        <dbReference type="ARBA" id="ARBA00008059"/>
    </source>
</evidence>
<dbReference type="InterPro" id="IPR002611">
    <property type="entry name" value="IstB_ATP-bd"/>
</dbReference>
<dbReference type="SMART" id="SM00382">
    <property type="entry name" value="AAA"/>
    <property type="match status" value="1"/>
</dbReference>
<dbReference type="GO" id="GO:0005524">
    <property type="term" value="F:ATP binding"/>
    <property type="evidence" value="ECO:0007669"/>
    <property type="project" value="InterPro"/>
</dbReference>
<dbReference type="OrthoDB" id="9776217at2"/>
<dbReference type="eggNOG" id="COG1484">
    <property type="taxonomic scope" value="Bacteria"/>
</dbReference>
<accession>G8QTH3</accession>
<dbReference type="InterPro" id="IPR027417">
    <property type="entry name" value="P-loop_NTPase"/>
</dbReference>
<dbReference type="GO" id="GO:0006260">
    <property type="term" value="P:DNA replication"/>
    <property type="evidence" value="ECO:0007669"/>
    <property type="project" value="TreeGrafter"/>
</dbReference>
<dbReference type="PANTHER" id="PTHR30050:SF4">
    <property type="entry name" value="ATP-BINDING PROTEIN RV3427C IN INSERTION SEQUENCE-RELATED"/>
    <property type="match status" value="1"/>
</dbReference>
<dbReference type="STRING" id="158190.SpiGrapes_2451"/>
<feature type="domain" description="AAA+ ATPase" evidence="2">
    <location>
        <begin position="111"/>
        <end position="244"/>
    </location>
</feature>
<keyword evidence="4" id="KW-1185">Reference proteome</keyword>
<dbReference type="InterPro" id="IPR003593">
    <property type="entry name" value="AAA+_ATPase"/>
</dbReference>
<dbReference type="NCBIfam" id="NF038214">
    <property type="entry name" value="IS21_help_AAA"/>
    <property type="match status" value="1"/>
</dbReference>
<proteinExistence type="inferred from homology"/>
<name>G8QTH3_SPHPG</name>
<dbReference type="EMBL" id="CP003155">
    <property type="protein sequence ID" value="AEV30214.1"/>
    <property type="molecule type" value="Genomic_DNA"/>
</dbReference>
<reference evidence="3 4" key="1">
    <citation type="submission" date="2011-11" db="EMBL/GenBank/DDBJ databases">
        <title>Complete sequence of Spirochaeta sp. grapes.</title>
        <authorList>
            <consortium name="US DOE Joint Genome Institute"/>
            <person name="Lucas S."/>
            <person name="Han J."/>
            <person name="Lapidus A."/>
            <person name="Cheng J.-F."/>
            <person name="Goodwin L."/>
            <person name="Pitluck S."/>
            <person name="Peters L."/>
            <person name="Ovchinnikova G."/>
            <person name="Munk A.C."/>
            <person name="Detter J.C."/>
            <person name="Han C."/>
            <person name="Tapia R."/>
            <person name="Land M."/>
            <person name="Hauser L."/>
            <person name="Kyrpides N."/>
            <person name="Ivanova N."/>
            <person name="Pagani I."/>
            <person name="Ritalahtilisa K."/>
            <person name="Loeffler F."/>
            <person name="Woyke T."/>
        </authorList>
    </citation>
    <scope>NUCLEOTIDE SEQUENCE [LARGE SCALE GENOMIC DNA]</scope>
    <source>
        <strain evidence="4">ATCC BAA-1885 / DSM 22778 / Grapes</strain>
    </source>
</reference>
<evidence type="ECO:0000259" key="2">
    <source>
        <dbReference type="SMART" id="SM00382"/>
    </source>
</evidence>
<dbReference type="InterPro" id="IPR047661">
    <property type="entry name" value="IstB"/>
</dbReference>
<dbReference type="KEGG" id="sgp:SpiGrapes_2451"/>